<evidence type="ECO:0000256" key="1">
    <source>
        <dbReference type="SAM" id="MobiDB-lite"/>
    </source>
</evidence>
<feature type="region of interest" description="Disordered" evidence="1">
    <location>
        <begin position="1"/>
        <end position="25"/>
    </location>
</feature>
<keyword evidence="2" id="KW-0472">Membrane</keyword>
<reference evidence="3" key="2">
    <citation type="submission" date="2023-02" db="EMBL/GenBank/DDBJ databases">
        <authorList>
            <person name="Rayyan A."/>
            <person name="Meyer T."/>
            <person name="Kyndt J.A."/>
        </authorList>
    </citation>
    <scope>NUCLEOTIDE SEQUENCE</scope>
    <source>
        <strain evidence="3">DSM 9987</strain>
    </source>
</reference>
<keyword evidence="2" id="KW-0812">Transmembrane</keyword>
<keyword evidence="2" id="KW-1133">Transmembrane helix</keyword>
<feature type="transmembrane region" description="Helical" evidence="2">
    <location>
        <begin position="36"/>
        <end position="58"/>
    </location>
</feature>
<organism evidence="3 4">
    <name type="scientific">Rhodoplanes tepidamans</name>
    <name type="common">Rhodoplanes cryptolactis</name>
    <dbReference type="NCBI Taxonomy" id="200616"/>
    <lineage>
        <taxon>Bacteria</taxon>
        <taxon>Pseudomonadati</taxon>
        <taxon>Pseudomonadota</taxon>
        <taxon>Alphaproteobacteria</taxon>
        <taxon>Hyphomicrobiales</taxon>
        <taxon>Nitrobacteraceae</taxon>
        <taxon>Rhodoplanes</taxon>
    </lineage>
</organism>
<comment type="caution">
    <text evidence="3">The sequence shown here is derived from an EMBL/GenBank/DDBJ whole genome shotgun (WGS) entry which is preliminary data.</text>
</comment>
<sequence>MTSPHSPRDTGPGAAPAPDDKPLDPEQARFMARVKFLMALSGVATFLGIAVVLGVVGYRVSRSGGSAAIEVTAQLPKGSRIVATGVAGERIVVTVESPAGLEIHAFDAQTLRPAGRLRFATEP</sequence>
<name>A0ABT5JJA2_RHOTP</name>
<reference evidence="3" key="1">
    <citation type="journal article" date="2023" name="Microbiol Resour">
        <title>Genome Sequences of Rhodoplanes serenus and Two Thermotolerant Strains, Rhodoplanes tepidamans and 'Rhodoplanes cryptolactis,' Further Refine the Genus.</title>
        <authorList>
            <person name="Rayyan A.A."/>
            <person name="Kyndt J.A."/>
        </authorList>
    </citation>
    <scope>NUCLEOTIDE SEQUENCE</scope>
    <source>
        <strain evidence="3">DSM 9987</strain>
    </source>
</reference>
<proteinExistence type="predicted"/>
<accession>A0ABT5JJA2</accession>
<dbReference type="Proteomes" id="UP001165652">
    <property type="component" value="Unassembled WGS sequence"/>
</dbReference>
<evidence type="ECO:0000256" key="2">
    <source>
        <dbReference type="SAM" id="Phobius"/>
    </source>
</evidence>
<dbReference type="EMBL" id="JAQQLI010000081">
    <property type="protein sequence ID" value="MDC7789607.1"/>
    <property type="molecule type" value="Genomic_DNA"/>
</dbReference>
<protein>
    <submittedName>
        <fullName evidence="3">Uncharacterized protein</fullName>
    </submittedName>
</protein>
<gene>
    <name evidence="3" type="ORF">PQJ73_28345</name>
</gene>
<dbReference type="RefSeq" id="WP_272780429.1">
    <property type="nucleotide sequence ID" value="NZ_JAQQLI010000081.1"/>
</dbReference>
<keyword evidence="4" id="KW-1185">Reference proteome</keyword>
<evidence type="ECO:0000313" key="3">
    <source>
        <dbReference type="EMBL" id="MDC7789607.1"/>
    </source>
</evidence>
<evidence type="ECO:0000313" key="4">
    <source>
        <dbReference type="Proteomes" id="UP001165652"/>
    </source>
</evidence>